<feature type="compositionally biased region" description="Low complexity" evidence="2">
    <location>
        <begin position="123"/>
        <end position="132"/>
    </location>
</feature>
<evidence type="ECO:0000313" key="5">
    <source>
        <dbReference type="Proteomes" id="UP000243686"/>
    </source>
</evidence>
<dbReference type="GO" id="GO:0006897">
    <property type="term" value="P:endocytosis"/>
    <property type="evidence" value="ECO:0007669"/>
    <property type="project" value="TreeGrafter"/>
</dbReference>
<sequence>MVLEVDVRRSRHPGELVTIQSKKQMALDGPHHYQIANRGGLLVAVPADTLWPDVLRFSTDEGRCWHTIPLRAGAWIVDHTGGTSTTANVSVYTTPGNTTPTLLTTRGRNATVPPGYQPENHTSGDTTTTTPSTNYEAWIRGRADETVVFTGLVTEPGGRAMAAAVYGYGTVSQRWRVAVVDFTTNGMVTTPLYGRRRAWVINTVYVAPMVEAKHPAHCPFVPVKLSCIF</sequence>
<evidence type="ECO:0000313" key="4">
    <source>
        <dbReference type="EMBL" id="OON20384.1"/>
    </source>
</evidence>
<evidence type="ECO:0000259" key="3">
    <source>
        <dbReference type="Pfam" id="PF15902"/>
    </source>
</evidence>
<organism evidence="4 5">
    <name type="scientific">Opisthorchis viverrini</name>
    <name type="common">Southeast Asian liver fluke</name>
    <dbReference type="NCBI Taxonomy" id="6198"/>
    <lineage>
        <taxon>Eukaryota</taxon>
        <taxon>Metazoa</taxon>
        <taxon>Spiralia</taxon>
        <taxon>Lophotrochozoa</taxon>
        <taxon>Platyhelminthes</taxon>
        <taxon>Trematoda</taxon>
        <taxon>Digenea</taxon>
        <taxon>Opisthorchiida</taxon>
        <taxon>Opisthorchiata</taxon>
        <taxon>Opisthorchiidae</taxon>
        <taxon>Opisthorchis</taxon>
    </lineage>
</organism>
<evidence type="ECO:0000256" key="2">
    <source>
        <dbReference type="SAM" id="MobiDB-lite"/>
    </source>
</evidence>
<dbReference type="PANTHER" id="PTHR12106:SF23">
    <property type="entry name" value="SORTILIN"/>
    <property type="match status" value="1"/>
</dbReference>
<dbReference type="GO" id="GO:0005794">
    <property type="term" value="C:Golgi apparatus"/>
    <property type="evidence" value="ECO:0007669"/>
    <property type="project" value="TreeGrafter"/>
</dbReference>
<dbReference type="AlphaFoldDB" id="A0A1S8X0Y7"/>
<accession>A0A1S8X0Y7</accession>
<feature type="region of interest" description="Disordered" evidence="2">
    <location>
        <begin position="113"/>
        <end position="132"/>
    </location>
</feature>
<dbReference type="EMBL" id="KV892673">
    <property type="protein sequence ID" value="OON20384.1"/>
    <property type="molecule type" value="Genomic_DNA"/>
</dbReference>
<dbReference type="GO" id="GO:0016020">
    <property type="term" value="C:membrane"/>
    <property type="evidence" value="ECO:0007669"/>
    <property type="project" value="TreeGrafter"/>
</dbReference>
<keyword evidence="5" id="KW-1185">Reference proteome</keyword>
<dbReference type="GO" id="GO:0005829">
    <property type="term" value="C:cytosol"/>
    <property type="evidence" value="ECO:0007669"/>
    <property type="project" value="GOC"/>
</dbReference>
<proteinExistence type="predicted"/>
<dbReference type="InterPro" id="IPR050310">
    <property type="entry name" value="VPS10-sortilin"/>
</dbReference>
<reference evidence="4 5" key="1">
    <citation type="submission" date="2015-03" db="EMBL/GenBank/DDBJ databases">
        <title>Draft genome of the nematode, Opisthorchis viverrini.</title>
        <authorList>
            <person name="Mitreva M."/>
        </authorList>
    </citation>
    <scope>NUCLEOTIDE SEQUENCE [LARGE SCALE GENOMIC DNA]</scope>
    <source>
        <strain evidence="4">Khon Kaen</strain>
    </source>
</reference>
<dbReference type="Pfam" id="PF15902">
    <property type="entry name" value="Sortilin-Vps10"/>
    <property type="match status" value="1"/>
</dbReference>
<dbReference type="GO" id="GO:0006895">
    <property type="term" value="P:Golgi to endosome transport"/>
    <property type="evidence" value="ECO:0007669"/>
    <property type="project" value="TreeGrafter"/>
</dbReference>
<feature type="domain" description="Sortilin N-terminal" evidence="3">
    <location>
        <begin position="25"/>
        <end position="72"/>
    </location>
</feature>
<gene>
    <name evidence="4" type="ORF">X801_03736</name>
</gene>
<dbReference type="InterPro" id="IPR031778">
    <property type="entry name" value="Sortilin_N"/>
</dbReference>
<dbReference type="PANTHER" id="PTHR12106">
    <property type="entry name" value="SORTILIN RELATED"/>
    <property type="match status" value="1"/>
</dbReference>
<name>A0A1S8X0Y7_OPIVI</name>
<dbReference type="SUPFAM" id="SSF110296">
    <property type="entry name" value="Oligoxyloglucan reducing end-specific cellobiohydrolase"/>
    <property type="match status" value="1"/>
</dbReference>
<evidence type="ECO:0000256" key="1">
    <source>
        <dbReference type="ARBA" id="ARBA00022737"/>
    </source>
</evidence>
<dbReference type="Proteomes" id="UP000243686">
    <property type="component" value="Unassembled WGS sequence"/>
</dbReference>
<keyword evidence="1" id="KW-0677">Repeat</keyword>
<protein>
    <recommendedName>
        <fullName evidence="3">Sortilin N-terminal domain-containing protein</fullName>
    </recommendedName>
</protein>
<dbReference type="GO" id="GO:0016050">
    <property type="term" value="P:vesicle organization"/>
    <property type="evidence" value="ECO:0007669"/>
    <property type="project" value="TreeGrafter"/>
</dbReference>